<feature type="compositionally biased region" description="Polar residues" evidence="1">
    <location>
        <begin position="20"/>
        <end position="31"/>
    </location>
</feature>
<feature type="region of interest" description="Disordered" evidence="1">
    <location>
        <begin position="66"/>
        <end position="111"/>
    </location>
</feature>
<gene>
    <name evidence="2" type="ORF">PENTCL1PPCAC_29326</name>
</gene>
<evidence type="ECO:0000313" key="3">
    <source>
        <dbReference type="Proteomes" id="UP001432027"/>
    </source>
</evidence>
<feature type="compositionally biased region" description="Basic residues" evidence="1">
    <location>
        <begin position="1"/>
        <end position="14"/>
    </location>
</feature>
<dbReference type="EMBL" id="BTSX01000006">
    <property type="protein sequence ID" value="GMT07152.1"/>
    <property type="molecule type" value="Genomic_DNA"/>
</dbReference>
<comment type="caution">
    <text evidence="2">The sequence shown here is derived from an EMBL/GenBank/DDBJ whole genome shotgun (WGS) entry which is preliminary data.</text>
</comment>
<feature type="region of interest" description="Disordered" evidence="1">
    <location>
        <begin position="1"/>
        <end position="41"/>
    </location>
</feature>
<accession>A0AAV5ULI2</accession>
<sequence length="111" mass="12481">MRTKRRTPGARRERRCSIAYRSNQATRTADLNSGKEGGRNEERGWARCDLRYSMAAESCDEIGKALSRKGADNSTEPGVSEYASVSGRNNGRCERNPRSSCETGRRNQWYG</sequence>
<dbReference type="AlphaFoldDB" id="A0AAV5ULI2"/>
<organism evidence="2 3">
    <name type="scientific">Pristionchus entomophagus</name>
    <dbReference type="NCBI Taxonomy" id="358040"/>
    <lineage>
        <taxon>Eukaryota</taxon>
        <taxon>Metazoa</taxon>
        <taxon>Ecdysozoa</taxon>
        <taxon>Nematoda</taxon>
        <taxon>Chromadorea</taxon>
        <taxon>Rhabditida</taxon>
        <taxon>Rhabditina</taxon>
        <taxon>Diplogasteromorpha</taxon>
        <taxon>Diplogasteroidea</taxon>
        <taxon>Neodiplogasteridae</taxon>
        <taxon>Pristionchus</taxon>
    </lineage>
</organism>
<evidence type="ECO:0000313" key="2">
    <source>
        <dbReference type="EMBL" id="GMT07152.1"/>
    </source>
</evidence>
<reference evidence="2" key="1">
    <citation type="submission" date="2023-10" db="EMBL/GenBank/DDBJ databases">
        <title>Genome assembly of Pristionchus species.</title>
        <authorList>
            <person name="Yoshida K."/>
            <person name="Sommer R.J."/>
        </authorList>
    </citation>
    <scope>NUCLEOTIDE SEQUENCE</scope>
    <source>
        <strain evidence="2">RS0144</strain>
    </source>
</reference>
<protein>
    <submittedName>
        <fullName evidence="2">Uncharacterized protein</fullName>
    </submittedName>
</protein>
<evidence type="ECO:0000256" key="1">
    <source>
        <dbReference type="SAM" id="MobiDB-lite"/>
    </source>
</evidence>
<proteinExistence type="predicted"/>
<name>A0AAV5ULI2_9BILA</name>
<dbReference type="Proteomes" id="UP001432027">
    <property type="component" value="Unassembled WGS sequence"/>
</dbReference>
<keyword evidence="3" id="KW-1185">Reference proteome</keyword>